<reference evidence="5 6" key="1">
    <citation type="journal article" date="2020" name="Nat. Food">
        <title>A phased Vanilla planifolia genome enables genetic improvement of flavour and production.</title>
        <authorList>
            <person name="Hasing T."/>
            <person name="Tang H."/>
            <person name="Brym M."/>
            <person name="Khazi F."/>
            <person name="Huang T."/>
            <person name="Chambers A.H."/>
        </authorList>
    </citation>
    <scope>NUCLEOTIDE SEQUENCE [LARGE SCALE GENOMIC DNA]</scope>
    <source>
        <tissue evidence="3">Leaf</tissue>
    </source>
</reference>
<sequence length="192" mass="22096">MSIRVAFRSFMRPLSARRLLPFSGRSPDAGALLSQAEHSQFFRTPIVCSWPLGTSWKEFFSTSTGGAAFQGLTDNRFPKRRPGTKPKRKRASFKPPGPHAWIQYVPGEPIPSSRPNEGSVTGRKRRKRIMQRKAFILTEKKKKQEEWKVAKRKKRMERIERKMAAVAREKAWAERLKELQQIDAQKKAAMSS</sequence>
<dbReference type="Proteomes" id="UP000639772">
    <property type="component" value="Chromosome 6"/>
</dbReference>
<proteinExistence type="predicted"/>
<accession>A0A835QP62</accession>
<evidence type="ECO:0000256" key="1">
    <source>
        <dbReference type="SAM" id="Coils"/>
    </source>
</evidence>
<name>A0A835QP62_VANPL</name>
<keyword evidence="1" id="KW-0175">Coiled coil</keyword>
<dbReference type="PANTHER" id="PTHR36767:SF1">
    <property type="entry name" value="OS05G0126200 PROTEIN"/>
    <property type="match status" value="1"/>
</dbReference>
<feature type="coiled-coil region" evidence="1">
    <location>
        <begin position="142"/>
        <end position="176"/>
    </location>
</feature>
<dbReference type="EMBL" id="JADCNL010000006">
    <property type="protein sequence ID" value="KAG0476164.1"/>
    <property type="molecule type" value="Genomic_DNA"/>
</dbReference>
<keyword evidence="5" id="KW-1185">Reference proteome</keyword>
<dbReference type="EMBL" id="JADCNM010000006">
    <property type="protein sequence ID" value="KAG0477873.1"/>
    <property type="molecule type" value="Genomic_DNA"/>
</dbReference>
<protein>
    <submittedName>
        <fullName evidence="3">Uncharacterized protein</fullName>
    </submittedName>
</protein>
<dbReference type="AlphaFoldDB" id="A0A835QP62"/>
<dbReference type="CDD" id="cd23700">
    <property type="entry name" value="At3g51010"/>
    <property type="match status" value="1"/>
</dbReference>
<evidence type="ECO:0000313" key="5">
    <source>
        <dbReference type="Proteomes" id="UP000636800"/>
    </source>
</evidence>
<evidence type="ECO:0000313" key="4">
    <source>
        <dbReference type="EMBL" id="KAG0477873.1"/>
    </source>
</evidence>
<evidence type="ECO:0000256" key="2">
    <source>
        <dbReference type="SAM" id="MobiDB-lite"/>
    </source>
</evidence>
<dbReference type="GO" id="GO:0005739">
    <property type="term" value="C:mitochondrion"/>
    <property type="evidence" value="ECO:0007669"/>
    <property type="project" value="TreeGrafter"/>
</dbReference>
<dbReference type="OrthoDB" id="1921449at2759"/>
<organism evidence="3 5">
    <name type="scientific">Vanilla planifolia</name>
    <name type="common">Vanilla</name>
    <dbReference type="NCBI Taxonomy" id="51239"/>
    <lineage>
        <taxon>Eukaryota</taxon>
        <taxon>Viridiplantae</taxon>
        <taxon>Streptophyta</taxon>
        <taxon>Embryophyta</taxon>
        <taxon>Tracheophyta</taxon>
        <taxon>Spermatophyta</taxon>
        <taxon>Magnoliopsida</taxon>
        <taxon>Liliopsida</taxon>
        <taxon>Asparagales</taxon>
        <taxon>Orchidaceae</taxon>
        <taxon>Vanilloideae</taxon>
        <taxon>Vanilleae</taxon>
        <taxon>Vanilla</taxon>
    </lineage>
</organism>
<feature type="compositionally biased region" description="Basic residues" evidence="2">
    <location>
        <begin position="78"/>
        <end position="92"/>
    </location>
</feature>
<evidence type="ECO:0000313" key="6">
    <source>
        <dbReference type="Proteomes" id="UP000639772"/>
    </source>
</evidence>
<comment type="caution">
    <text evidence="3">The sequence shown here is derived from an EMBL/GenBank/DDBJ whole genome shotgun (WGS) entry which is preliminary data.</text>
</comment>
<feature type="region of interest" description="Disordered" evidence="2">
    <location>
        <begin position="70"/>
        <end position="128"/>
    </location>
</feature>
<dbReference type="Proteomes" id="UP000636800">
    <property type="component" value="Chromosome 6"/>
</dbReference>
<dbReference type="PANTHER" id="PTHR36767">
    <property type="entry name" value="OS05G0126200 PROTEIN"/>
    <property type="match status" value="1"/>
</dbReference>
<gene>
    <name evidence="4" type="ORF">HPP92_012592</name>
    <name evidence="3" type="ORF">HPP92_013005</name>
</gene>
<evidence type="ECO:0000313" key="3">
    <source>
        <dbReference type="EMBL" id="KAG0476164.1"/>
    </source>
</evidence>